<protein>
    <submittedName>
        <fullName evidence="8">Aldo/keto reductase</fullName>
    </submittedName>
</protein>
<name>A0AAW5HT16_9CORY</name>
<dbReference type="Pfam" id="PF00248">
    <property type="entry name" value="Aldo_ket_red"/>
    <property type="match status" value="1"/>
</dbReference>
<dbReference type="EMBL" id="JAEUWV010000006">
    <property type="protein sequence ID" value="MCO6394525.1"/>
    <property type="molecule type" value="Genomic_DNA"/>
</dbReference>
<accession>A0AAW5HT16</accession>
<sequence>MVPMFALHDGTSIPQLGYGLHRVDPQEAERLVSEALEAGYRHFDTAHIYGNEEGVGKAIAKSGIPREELYITTKLWNNRHHDAPAALEESLEKLGLDHVDLYLIHWPLPGQGAYVDAWKSLIGLREAKLTTSIGVSNFLPEHIEQIEMHTDVTPVVNQVELHPLFQNWKELDAMRVHNIAIEGWAPLGGGAYDLTDFPEITDAAEAHGKTPAQVVLRWHLQNDVIVFPKTTSAERMRENMDIFDFTLSPEEMSAIVALDEEEFGRHGPHPADYEELG</sequence>
<reference evidence="8 9" key="1">
    <citation type="submission" date="2021-01" db="EMBL/GenBank/DDBJ databases">
        <title>Identification and Characterization of Corynebacterium sp.</title>
        <authorList>
            <person name="Luo Q."/>
            <person name="Qu P."/>
            <person name="Chen Q."/>
        </authorList>
    </citation>
    <scope>NUCLEOTIDE SEQUENCE [LARGE SCALE GENOMIC DNA]</scope>
    <source>
        <strain evidence="8 9">MC-18</strain>
    </source>
</reference>
<dbReference type="SUPFAM" id="SSF51430">
    <property type="entry name" value="NAD(P)-linked oxidoreductase"/>
    <property type="match status" value="1"/>
</dbReference>
<comment type="similarity">
    <text evidence="1">Belongs to the aldo/keto reductase family.</text>
</comment>
<dbReference type="PANTHER" id="PTHR43827">
    <property type="entry name" value="2,5-DIKETO-D-GLUCONIC ACID REDUCTASE"/>
    <property type="match status" value="1"/>
</dbReference>
<evidence type="ECO:0000256" key="1">
    <source>
        <dbReference type="ARBA" id="ARBA00007905"/>
    </source>
</evidence>
<evidence type="ECO:0000313" key="9">
    <source>
        <dbReference type="Proteomes" id="UP001205920"/>
    </source>
</evidence>
<evidence type="ECO:0000256" key="6">
    <source>
        <dbReference type="PIRSR" id="PIRSR000097-3"/>
    </source>
</evidence>
<dbReference type="GO" id="GO:0016616">
    <property type="term" value="F:oxidoreductase activity, acting on the CH-OH group of donors, NAD or NADP as acceptor"/>
    <property type="evidence" value="ECO:0007669"/>
    <property type="project" value="UniProtKB-ARBA"/>
</dbReference>
<dbReference type="AlphaFoldDB" id="A0AAW5HT16"/>
<dbReference type="InterPro" id="IPR023210">
    <property type="entry name" value="NADP_OxRdtase_dom"/>
</dbReference>
<dbReference type="PRINTS" id="PR00069">
    <property type="entry name" value="ALDKETRDTASE"/>
</dbReference>
<keyword evidence="3" id="KW-0560">Oxidoreductase</keyword>
<dbReference type="InterPro" id="IPR020471">
    <property type="entry name" value="AKR"/>
</dbReference>
<dbReference type="FunFam" id="3.20.20.100:FF:000015">
    <property type="entry name" value="Oxidoreductase, aldo/keto reductase family"/>
    <property type="match status" value="1"/>
</dbReference>
<dbReference type="RefSeq" id="WP_070362022.1">
    <property type="nucleotide sequence ID" value="NZ_JAEUWV010000006.1"/>
</dbReference>
<dbReference type="InterPro" id="IPR018170">
    <property type="entry name" value="Aldo/ket_reductase_CS"/>
</dbReference>
<proteinExistence type="inferred from homology"/>
<gene>
    <name evidence="8" type="ORF">JMN37_05985</name>
</gene>
<feature type="site" description="Lowers pKa of active site Tyr" evidence="6">
    <location>
        <position position="74"/>
    </location>
</feature>
<evidence type="ECO:0000256" key="5">
    <source>
        <dbReference type="PIRSR" id="PIRSR000097-2"/>
    </source>
</evidence>
<evidence type="ECO:0000313" key="8">
    <source>
        <dbReference type="EMBL" id="MCO6394525.1"/>
    </source>
</evidence>
<evidence type="ECO:0000256" key="3">
    <source>
        <dbReference type="ARBA" id="ARBA00023002"/>
    </source>
</evidence>
<feature type="active site" description="Proton donor" evidence="4">
    <location>
        <position position="49"/>
    </location>
</feature>
<feature type="binding site" evidence="5">
    <location>
        <position position="105"/>
    </location>
    <ligand>
        <name>substrate</name>
    </ligand>
</feature>
<dbReference type="PANTHER" id="PTHR43827:SF3">
    <property type="entry name" value="NADP-DEPENDENT OXIDOREDUCTASE DOMAIN-CONTAINING PROTEIN"/>
    <property type="match status" value="1"/>
</dbReference>
<dbReference type="InterPro" id="IPR036812">
    <property type="entry name" value="NAD(P)_OxRdtase_dom_sf"/>
</dbReference>
<comment type="caution">
    <text evidence="8">The sequence shown here is derived from an EMBL/GenBank/DDBJ whole genome shotgun (WGS) entry which is preliminary data.</text>
</comment>
<evidence type="ECO:0000259" key="7">
    <source>
        <dbReference type="Pfam" id="PF00248"/>
    </source>
</evidence>
<feature type="domain" description="NADP-dependent oxidoreductase" evidence="7">
    <location>
        <begin position="18"/>
        <end position="259"/>
    </location>
</feature>
<dbReference type="PROSITE" id="PS00798">
    <property type="entry name" value="ALDOKETO_REDUCTASE_1"/>
    <property type="match status" value="1"/>
</dbReference>
<evidence type="ECO:0000256" key="4">
    <source>
        <dbReference type="PIRSR" id="PIRSR000097-1"/>
    </source>
</evidence>
<organism evidence="8 9">
    <name type="scientific">Corynebacterium lipophilum</name>
    <dbReference type="NCBI Taxonomy" id="2804918"/>
    <lineage>
        <taxon>Bacteria</taxon>
        <taxon>Bacillati</taxon>
        <taxon>Actinomycetota</taxon>
        <taxon>Actinomycetes</taxon>
        <taxon>Mycobacteriales</taxon>
        <taxon>Corynebacteriaceae</taxon>
        <taxon>Corynebacterium</taxon>
    </lineage>
</organism>
<evidence type="ECO:0000256" key="2">
    <source>
        <dbReference type="ARBA" id="ARBA00022857"/>
    </source>
</evidence>
<dbReference type="Gene3D" id="3.20.20.100">
    <property type="entry name" value="NADP-dependent oxidoreductase domain"/>
    <property type="match status" value="1"/>
</dbReference>
<dbReference type="Proteomes" id="UP001205920">
    <property type="component" value="Unassembled WGS sequence"/>
</dbReference>
<keyword evidence="9" id="KW-1185">Reference proteome</keyword>
<dbReference type="PIRSF" id="PIRSF000097">
    <property type="entry name" value="AKR"/>
    <property type="match status" value="1"/>
</dbReference>
<keyword evidence="2" id="KW-0521">NADP</keyword>